<dbReference type="GeneID" id="105438825"/>
<comment type="similarity">
    <text evidence="1">Belongs to the transglutaminase superfamily. Transglutaminase family.</text>
</comment>
<dbReference type="SUPFAM" id="SSF81296">
    <property type="entry name" value="E set domains"/>
    <property type="match status" value="1"/>
</dbReference>
<evidence type="ECO:0000259" key="2">
    <source>
        <dbReference type="Pfam" id="PF00868"/>
    </source>
</evidence>
<dbReference type="KEGG" id="spu:105438825"/>
<evidence type="ECO:0000313" key="3">
    <source>
        <dbReference type="EnsemblMetazoa" id="XP_030843951"/>
    </source>
</evidence>
<dbReference type="InterPro" id="IPR013783">
    <property type="entry name" value="Ig-like_fold"/>
</dbReference>
<dbReference type="Pfam" id="PF00868">
    <property type="entry name" value="Transglut_N"/>
    <property type="match status" value="1"/>
</dbReference>
<dbReference type="Proteomes" id="UP000007110">
    <property type="component" value="Unassembled WGS sequence"/>
</dbReference>
<dbReference type="InterPro" id="IPR001102">
    <property type="entry name" value="Transglutaminase_N"/>
</dbReference>
<evidence type="ECO:0000256" key="1">
    <source>
        <dbReference type="ARBA" id="ARBA00005968"/>
    </source>
</evidence>
<accession>A0A7M7P515</accession>
<feature type="domain" description="Transglutaminase N-terminal" evidence="2">
    <location>
        <begin position="13"/>
        <end position="129"/>
    </location>
</feature>
<dbReference type="InterPro" id="IPR038765">
    <property type="entry name" value="Papain-like_cys_pep_sf"/>
</dbReference>
<evidence type="ECO:0000313" key="4">
    <source>
        <dbReference type="Proteomes" id="UP000007110"/>
    </source>
</evidence>
<reference evidence="4" key="1">
    <citation type="submission" date="2015-02" db="EMBL/GenBank/DDBJ databases">
        <title>Genome sequencing for Strongylocentrotus purpuratus.</title>
        <authorList>
            <person name="Murali S."/>
            <person name="Liu Y."/>
            <person name="Vee V."/>
            <person name="English A."/>
            <person name="Wang M."/>
            <person name="Skinner E."/>
            <person name="Han Y."/>
            <person name="Muzny D.M."/>
            <person name="Worley K.C."/>
            <person name="Gibbs R.A."/>
        </authorList>
    </citation>
    <scope>NUCLEOTIDE SEQUENCE</scope>
</reference>
<dbReference type="PANTHER" id="PTHR11590">
    <property type="entry name" value="PROTEIN-GLUTAMINE GAMMA-GLUTAMYLTRANSFERASE"/>
    <property type="match status" value="1"/>
</dbReference>
<dbReference type="FunFam" id="2.60.40.10:FF:003886">
    <property type="match status" value="1"/>
</dbReference>
<proteinExistence type="inferred from homology"/>
<dbReference type="RefSeq" id="XP_030843951.1">
    <property type="nucleotide sequence ID" value="XM_030988091.1"/>
</dbReference>
<dbReference type="InterPro" id="IPR014756">
    <property type="entry name" value="Ig_E-set"/>
</dbReference>
<dbReference type="InParanoid" id="A0A7M7P515"/>
<dbReference type="InterPro" id="IPR050779">
    <property type="entry name" value="Transglutaminase"/>
</dbReference>
<dbReference type="OMA" id="CHILETK"/>
<dbReference type="Gene3D" id="2.60.40.10">
    <property type="entry name" value="Immunoglobulins"/>
    <property type="match status" value="1"/>
</dbReference>
<dbReference type="InterPro" id="IPR036985">
    <property type="entry name" value="Transglutaminase-like_sf"/>
</dbReference>
<keyword evidence="4" id="KW-1185">Reference proteome</keyword>
<dbReference type="AlphaFoldDB" id="A0A7M7P515"/>
<dbReference type="PANTHER" id="PTHR11590:SF40">
    <property type="entry name" value="HEMOCYTE PROTEIN-GLUTAMINE GAMMA-GLUTAMYLTRANSFERASE-LIKE PROTEIN"/>
    <property type="match status" value="1"/>
</dbReference>
<dbReference type="EnsemblMetazoa" id="XM_030988091">
    <property type="protein sequence ID" value="XP_030843951"/>
    <property type="gene ID" value="LOC105438825"/>
</dbReference>
<dbReference type="OrthoDB" id="437511at2759"/>
<name>A0A7M7P515_STRPU</name>
<dbReference type="Gene3D" id="3.90.260.10">
    <property type="entry name" value="Transglutaminase-like"/>
    <property type="match status" value="1"/>
</dbReference>
<dbReference type="SUPFAM" id="SSF54001">
    <property type="entry name" value="Cysteine proteinases"/>
    <property type="match status" value="1"/>
</dbReference>
<sequence>MPTRIPSLKVTGVKLNAMSNALLHETKEYEFDKSSGRGLIVRRGQEFKIVILLSRAFKQNKERISLQFSAKAKVPRPMDGTLIALDINGTYKDGAWSAKMESAEDNTIQVTVNSAPNAIVGSYKLTVKVESRASGLETVFPQDKKIMVLFNPWCEKDTVFMGDKAEREEYILEDSGAIWRGNSHSSRPKPWNFGQFDLEVHRVVFELLEKHVSAKDRRSAVKVSRWFSFIVNDEVLHGNWSGDYAGGTPPSRWKGSVAIIEEHGKAKTPVK</sequence>
<protein>
    <recommendedName>
        <fullName evidence="2">Transglutaminase N-terminal domain-containing protein</fullName>
    </recommendedName>
</protein>
<reference evidence="3" key="2">
    <citation type="submission" date="2021-01" db="UniProtKB">
        <authorList>
            <consortium name="EnsemblMetazoa"/>
        </authorList>
    </citation>
    <scope>IDENTIFICATION</scope>
</reference>
<organism evidence="3 4">
    <name type="scientific">Strongylocentrotus purpuratus</name>
    <name type="common">Purple sea urchin</name>
    <dbReference type="NCBI Taxonomy" id="7668"/>
    <lineage>
        <taxon>Eukaryota</taxon>
        <taxon>Metazoa</taxon>
        <taxon>Echinodermata</taxon>
        <taxon>Eleutherozoa</taxon>
        <taxon>Echinozoa</taxon>
        <taxon>Echinoidea</taxon>
        <taxon>Euechinoidea</taxon>
        <taxon>Echinacea</taxon>
        <taxon>Camarodonta</taxon>
        <taxon>Echinidea</taxon>
        <taxon>Strongylocentrotidae</taxon>
        <taxon>Strongylocentrotus</taxon>
    </lineage>
</organism>